<dbReference type="Proteomes" id="UP000245629">
    <property type="component" value="Plasmid unnamed2"/>
</dbReference>
<dbReference type="InterPro" id="IPR019734">
    <property type="entry name" value="TPR_rpt"/>
</dbReference>
<dbReference type="OrthoDB" id="799111at2"/>
<dbReference type="InterPro" id="IPR011990">
    <property type="entry name" value="TPR-like_helical_dom_sf"/>
</dbReference>
<dbReference type="AlphaFoldDB" id="A0A2S2CZ85"/>
<evidence type="ECO:0000313" key="2">
    <source>
        <dbReference type="EMBL" id="AWK89816.1"/>
    </source>
</evidence>
<evidence type="ECO:0000256" key="1">
    <source>
        <dbReference type="PROSITE-ProRule" id="PRU00339"/>
    </source>
</evidence>
<organism evidence="2 3">
    <name type="scientific">Azospirillum thermophilum</name>
    <dbReference type="NCBI Taxonomy" id="2202148"/>
    <lineage>
        <taxon>Bacteria</taxon>
        <taxon>Pseudomonadati</taxon>
        <taxon>Pseudomonadota</taxon>
        <taxon>Alphaproteobacteria</taxon>
        <taxon>Rhodospirillales</taxon>
        <taxon>Azospirillaceae</taxon>
        <taxon>Azospirillum</taxon>
    </lineage>
</organism>
<proteinExistence type="predicted"/>
<dbReference type="KEGG" id="azz:DEW08_26925"/>
<name>A0A2S2CZ85_9PROT</name>
<keyword evidence="2" id="KW-0614">Plasmid</keyword>
<dbReference type="InterPro" id="IPR029063">
    <property type="entry name" value="SAM-dependent_MTases_sf"/>
</dbReference>
<dbReference type="GO" id="GO:0032259">
    <property type="term" value="P:methylation"/>
    <property type="evidence" value="ECO:0007669"/>
    <property type="project" value="UniProtKB-KW"/>
</dbReference>
<feature type="repeat" description="TPR" evidence="1">
    <location>
        <begin position="15"/>
        <end position="48"/>
    </location>
</feature>
<evidence type="ECO:0000313" key="3">
    <source>
        <dbReference type="Proteomes" id="UP000245629"/>
    </source>
</evidence>
<keyword evidence="1" id="KW-0802">TPR repeat</keyword>
<geneLocation type="plasmid" evidence="2 3">
    <name>unnamed2</name>
</geneLocation>
<protein>
    <submittedName>
        <fullName evidence="2">Class I SAM-dependent methyltransferase</fullName>
    </submittedName>
</protein>
<keyword evidence="2" id="KW-0489">Methyltransferase</keyword>
<dbReference type="Gene3D" id="3.40.50.150">
    <property type="entry name" value="Vaccinia Virus protein VP39"/>
    <property type="match status" value="1"/>
</dbReference>
<dbReference type="Pfam" id="PF13578">
    <property type="entry name" value="Methyltransf_24"/>
    <property type="match status" value="1"/>
</dbReference>
<dbReference type="GO" id="GO:0008168">
    <property type="term" value="F:methyltransferase activity"/>
    <property type="evidence" value="ECO:0007669"/>
    <property type="project" value="UniProtKB-KW"/>
</dbReference>
<gene>
    <name evidence="2" type="ORF">DEW08_26925</name>
</gene>
<dbReference type="SUPFAM" id="SSF53335">
    <property type="entry name" value="S-adenosyl-L-methionine-dependent methyltransferases"/>
    <property type="match status" value="1"/>
</dbReference>
<reference evidence="3" key="1">
    <citation type="submission" date="2018-05" db="EMBL/GenBank/DDBJ databases">
        <title>Azospirillum thermophila sp. nov., a novel isolated from hot spring.</title>
        <authorList>
            <person name="Zhao Z."/>
        </authorList>
    </citation>
    <scope>NUCLEOTIDE SEQUENCE [LARGE SCALE GENOMIC DNA]</scope>
    <source>
        <strain evidence="3">CFH 70021</strain>
        <plasmid evidence="3">unnamed2</plasmid>
    </source>
</reference>
<sequence length="289" mass="31357">MPPDIELTQPWPLPLRRLLLEGRRDLRQGRTLQAIRRFERALELEPNIPEAHLGLALARRPGPGYRSWLEILHNALRPGLYVEIGIETGGTLRLAGPGTAVIGIDPDPRLPADGTVAPDARVFAMTSQDFFATPEAVAALPGPVDLAFIDGDHRFASVLHDFLELEARMAPDGVIAVHDTWPLDARTAASTRLTGFYSGDGWKLVPCLRALRPDLRLMTIPAAPTGLTLVTGLDPASTLLRRRFDRILAAFTPLPYGAGAGHSLALVRNDGTALDQLLAWRAMATAKSS</sequence>
<keyword evidence="2" id="KW-0808">Transferase</keyword>
<dbReference type="Gene3D" id="1.25.40.10">
    <property type="entry name" value="Tetratricopeptide repeat domain"/>
    <property type="match status" value="1"/>
</dbReference>
<keyword evidence="3" id="KW-1185">Reference proteome</keyword>
<accession>A0A2S2CZ85</accession>
<dbReference type="EMBL" id="CP029357">
    <property type="protein sequence ID" value="AWK89816.1"/>
    <property type="molecule type" value="Genomic_DNA"/>
</dbReference>
<dbReference type="PROSITE" id="PS50005">
    <property type="entry name" value="TPR"/>
    <property type="match status" value="1"/>
</dbReference>
<dbReference type="SUPFAM" id="SSF48452">
    <property type="entry name" value="TPR-like"/>
    <property type="match status" value="1"/>
</dbReference>